<protein>
    <recommendedName>
        <fullName evidence="1">HTH IS21-type domain-containing protein</fullName>
    </recommendedName>
</protein>
<reference evidence="2 3" key="1">
    <citation type="submission" date="2015-07" db="EMBL/GenBank/DDBJ databases">
        <title>Genome sequencing project for genomic taxonomy and phylogenomics of Bacillus-like bacteria.</title>
        <authorList>
            <person name="Liu B."/>
            <person name="Wang J."/>
            <person name="Zhu Y."/>
            <person name="Liu G."/>
            <person name="Chen Q."/>
            <person name="Chen Z."/>
            <person name="Che J."/>
            <person name="Ge C."/>
            <person name="Shi H."/>
            <person name="Pan Z."/>
            <person name="Liu X."/>
        </authorList>
    </citation>
    <scope>NUCLEOTIDE SEQUENCE [LARGE SCALE GENOMIC DNA]</scope>
    <source>
        <strain evidence="2 3">DSM 54</strain>
    </source>
</reference>
<dbReference type="AlphaFoldDB" id="A0A0N0UXA5"/>
<organism evidence="2 3">
    <name type="scientific">Lysinibacillus macroides</name>
    <dbReference type="NCBI Taxonomy" id="33935"/>
    <lineage>
        <taxon>Bacteria</taxon>
        <taxon>Bacillati</taxon>
        <taxon>Bacillota</taxon>
        <taxon>Bacilli</taxon>
        <taxon>Bacillales</taxon>
        <taxon>Bacillaceae</taxon>
        <taxon>Lysinibacillus</taxon>
    </lineage>
</organism>
<dbReference type="PANTHER" id="PTHR33498:SF1">
    <property type="entry name" value="TRANSPOSASE FOR INSERTION SEQUENCE ELEMENT IS1557"/>
    <property type="match status" value="1"/>
</dbReference>
<dbReference type="PROSITE" id="PS50531">
    <property type="entry name" value="HTH_IS21"/>
    <property type="match status" value="1"/>
</dbReference>
<gene>
    <name evidence="2" type="ORF">ADM90_08205</name>
</gene>
<dbReference type="InterPro" id="IPR002560">
    <property type="entry name" value="Transposase_DDE"/>
</dbReference>
<accession>A0A0N0UXA5</accession>
<dbReference type="InterPro" id="IPR017894">
    <property type="entry name" value="HTH_IS21_transposase_type"/>
</dbReference>
<dbReference type="Gene3D" id="1.10.10.60">
    <property type="entry name" value="Homeodomain-like"/>
    <property type="match status" value="1"/>
</dbReference>
<dbReference type="PATRIC" id="fig|33935.3.peg.1102"/>
<name>A0A0N0UXA5_9BACI</name>
<dbReference type="Proteomes" id="UP000037977">
    <property type="component" value="Unassembled WGS sequence"/>
</dbReference>
<dbReference type="PANTHER" id="PTHR33498">
    <property type="entry name" value="TRANSPOSASE FOR INSERTION SEQUENCE ELEMENT IS1557"/>
    <property type="match status" value="1"/>
</dbReference>
<sequence>MCDLKTHQPLAILPSRTSKLIESWLVARPHIQTVSRDGSKTYREAITNANVAIQQISDRWHLIKNAKEALIKWLDQKLPAQIEWSIEPNQIIELPKEKPIDELRWQLIQQVQDDYKEGVRISYLAKKYELSRGTIYKYLKQVTPPRKTKRKTKPAQAKLQPYYELIVAYDTEHLTTDQILKKIRLAGYNGSLSALRHFIEPYRANKKKGITQALIQQISRAKISQWIWRGFQQLNDEQKQVLEKCQHLYSFLEPLEKIVQEYRTIFENRAIEPLIDWMHTQLANKNSPFHSYSTGLRLDLAAVKNAFASPYSNGLLEGQVNRLKWIKRMMYGRAKPDLLEKRMQYRF</sequence>
<keyword evidence="3" id="KW-1185">Reference proteome</keyword>
<evidence type="ECO:0000259" key="1">
    <source>
        <dbReference type="PROSITE" id="PS50531"/>
    </source>
</evidence>
<dbReference type="InterPro" id="IPR047951">
    <property type="entry name" value="Transpos_ISL3"/>
</dbReference>
<proteinExistence type="predicted"/>
<dbReference type="Pfam" id="PF01610">
    <property type="entry name" value="DDE_Tnp_ISL3"/>
    <property type="match status" value="2"/>
</dbReference>
<feature type="domain" description="HTH IS21-type" evidence="1">
    <location>
        <begin position="106"/>
        <end position="170"/>
    </location>
</feature>
<evidence type="ECO:0000313" key="2">
    <source>
        <dbReference type="EMBL" id="KOY83691.1"/>
    </source>
</evidence>
<dbReference type="STRING" id="33935.ADM90_08205"/>
<evidence type="ECO:0000313" key="3">
    <source>
        <dbReference type="Proteomes" id="UP000037977"/>
    </source>
</evidence>
<comment type="caution">
    <text evidence="2">The sequence shown here is derived from an EMBL/GenBank/DDBJ whole genome shotgun (WGS) entry which is preliminary data.</text>
</comment>
<dbReference type="EMBL" id="LGCI01000005">
    <property type="protein sequence ID" value="KOY83691.1"/>
    <property type="molecule type" value="Genomic_DNA"/>
</dbReference>